<evidence type="ECO:0000313" key="4">
    <source>
        <dbReference type="Proteomes" id="UP001198200"/>
    </source>
</evidence>
<dbReference type="EMBL" id="JAJEQN010000007">
    <property type="protein sequence ID" value="MCC2220818.1"/>
    <property type="molecule type" value="Genomic_DNA"/>
</dbReference>
<feature type="transmembrane region" description="Helical" evidence="2">
    <location>
        <begin position="279"/>
        <end position="298"/>
    </location>
</feature>
<keyword evidence="4" id="KW-1185">Reference proteome</keyword>
<evidence type="ECO:0000256" key="1">
    <source>
        <dbReference type="SAM" id="MobiDB-lite"/>
    </source>
</evidence>
<dbReference type="RefSeq" id="WP_308731270.1">
    <property type="nucleotide sequence ID" value="NZ_JAJEQN010000007.1"/>
</dbReference>
<organism evidence="3 4">
    <name type="scientific">Anthropogastromicrobium aceti</name>
    <dbReference type="NCBI Taxonomy" id="2981768"/>
    <lineage>
        <taxon>Bacteria</taxon>
        <taxon>Bacillati</taxon>
        <taxon>Bacillota</taxon>
        <taxon>Clostridia</taxon>
        <taxon>Lachnospirales</taxon>
        <taxon>Lachnospiraceae</taxon>
        <taxon>Anthropogastromicrobium</taxon>
    </lineage>
</organism>
<evidence type="ECO:0000313" key="3">
    <source>
        <dbReference type="EMBL" id="MCC2220818.1"/>
    </source>
</evidence>
<gene>
    <name evidence="3" type="ORF">LKD48_04040</name>
</gene>
<dbReference type="AlphaFoldDB" id="A0AAE3E264"/>
<accession>A0AAE3E264</accession>
<dbReference type="Proteomes" id="UP001198200">
    <property type="component" value="Unassembled WGS sequence"/>
</dbReference>
<keyword evidence="2" id="KW-0812">Transmembrane</keyword>
<protein>
    <submittedName>
        <fullName evidence="3">Uncharacterized protein</fullName>
    </submittedName>
</protein>
<feature type="transmembrane region" description="Helical" evidence="2">
    <location>
        <begin position="129"/>
        <end position="151"/>
    </location>
</feature>
<feature type="transmembrane region" description="Helical" evidence="2">
    <location>
        <begin position="304"/>
        <end position="324"/>
    </location>
</feature>
<feature type="transmembrane region" description="Helical" evidence="2">
    <location>
        <begin position="85"/>
        <end position="109"/>
    </location>
</feature>
<name>A0AAE3E264_9FIRM</name>
<keyword evidence="2" id="KW-0472">Membrane</keyword>
<evidence type="ECO:0000256" key="2">
    <source>
        <dbReference type="SAM" id="Phobius"/>
    </source>
</evidence>
<feature type="transmembrane region" description="Helical" evidence="2">
    <location>
        <begin position="50"/>
        <end position="73"/>
    </location>
</feature>
<feature type="transmembrane region" description="Helical" evidence="2">
    <location>
        <begin position="254"/>
        <end position="272"/>
    </location>
</feature>
<feature type="region of interest" description="Disordered" evidence="1">
    <location>
        <begin position="338"/>
        <end position="367"/>
    </location>
</feature>
<sequence>MSFLSIITAASTAAESAAESIAETVAETAAEGGAVTSMVPEDFAFDYTMRVPVLSIILMVIALAVMIAVPVYLIIRMKNRFRFDVYALTFGLLAYMVGVGIIPTVIELLAAQIAPVKEFLSANTVASDILHVTLLIVFSFLAIFVCSRFSMRHSLRKNMNPEEANLPENKKNAFASSVLLGLGVGLLPIVTQGLSYVMSYLSAAISINQGQLISSVSSMLTEGMEPSEIQNGLNSMAEFIQTPSLEFLFLGTDLVFQLLTFLGVAVLIGIFLNRKAKTSMFKAVCVQLIFGIFFAVRATGVIKSVAVCEIIYIVIAALSLAAAWTELKTYMPDDLEKFLGKPDPTRKNGGPKNQPPHKMPKIVMPKD</sequence>
<keyword evidence="2" id="KW-1133">Transmembrane helix</keyword>
<reference evidence="3 4" key="1">
    <citation type="submission" date="2021-10" db="EMBL/GenBank/DDBJ databases">
        <title>Anaerobic single-cell dispensing facilitates the cultivation of human gut bacteria.</title>
        <authorList>
            <person name="Afrizal A."/>
        </authorList>
    </citation>
    <scope>NUCLEOTIDE SEQUENCE [LARGE SCALE GENOMIC DNA]</scope>
    <source>
        <strain evidence="3 4">CLA-AA-H224</strain>
    </source>
</reference>
<feature type="transmembrane region" description="Helical" evidence="2">
    <location>
        <begin position="172"/>
        <end position="191"/>
    </location>
</feature>
<comment type="caution">
    <text evidence="3">The sequence shown here is derived from an EMBL/GenBank/DDBJ whole genome shotgun (WGS) entry which is preliminary data.</text>
</comment>
<proteinExistence type="predicted"/>